<dbReference type="InterPro" id="IPR020846">
    <property type="entry name" value="MFS_dom"/>
</dbReference>
<dbReference type="Gene3D" id="1.20.1250.20">
    <property type="entry name" value="MFS general substrate transporter like domains"/>
    <property type="match status" value="1"/>
</dbReference>
<reference evidence="9" key="1">
    <citation type="journal article" date="2014" name="Int. J. Syst. Evol. Microbiol.">
        <title>Complete genome sequence of Corynebacterium casei LMG S-19264T (=DSM 44701T), isolated from a smear-ripened cheese.</title>
        <authorList>
            <consortium name="US DOE Joint Genome Institute (JGI-PGF)"/>
            <person name="Walter F."/>
            <person name="Albersmeier A."/>
            <person name="Kalinowski J."/>
            <person name="Ruckert C."/>
        </authorList>
    </citation>
    <scope>NUCLEOTIDE SEQUENCE</scope>
    <source>
        <strain evidence="9">CGMCC 1.15178</strain>
    </source>
</reference>
<dbReference type="InterPro" id="IPR011701">
    <property type="entry name" value="MFS"/>
</dbReference>
<feature type="transmembrane region" description="Helical" evidence="7">
    <location>
        <begin position="218"/>
        <end position="242"/>
    </location>
</feature>
<dbReference type="PANTHER" id="PTHR23513">
    <property type="entry name" value="INTEGRAL MEMBRANE EFFLUX PROTEIN-RELATED"/>
    <property type="match status" value="1"/>
</dbReference>
<reference evidence="9" key="2">
    <citation type="submission" date="2020-09" db="EMBL/GenBank/DDBJ databases">
        <authorList>
            <person name="Sun Q."/>
            <person name="Zhou Y."/>
        </authorList>
    </citation>
    <scope>NUCLEOTIDE SEQUENCE</scope>
    <source>
        <strain evidence="9">CGMCC 1.15178</strain>
    </source>
</reference>
<comment type="subcellular location">
    <subcellularLocation>
        <location evidence="1">Cell membrane</location>
        <topology evidence="1">Multi-pass membrane protein</topology>
    </subcellularLocation>
</comment>
<evidence type="ECO:0000256" key="4">
    <source>
        <dbReference type="ARBA" id="ARBA00022692"/>
    </source>
</evidence>
<evidence type="ECO:0000256" key="2">
    <source>
        <dbReference type="ARBA" id="ARBA00022448"/>
    </source>
</evidence>
<dbReference type="Pfam" id="PF07690">
    <property type="entry name" value="MFS_1"/>
    <property type="match status" value="1"/>
</dbReference>
<evidence type="ECO:0000256" key="3">
    <source>
        <dbReference type="ARBA" id="ARBA00022475"/>
    </source>
</evidence>
<organism evidence="9 10">
    <name type="scientific">Paenibacillus nasutitermitis</name>
    <dbReference type="NCBI Taxonomy" id="1652958"/>
    <lineage>
        <taxon>Bacteria</taxon>
        <taxon>Bacillati</taxon>
        <taxon>Bacillota</taxon>
        <taxon>Bacilli</taxon>
        <taxon>Bacillales</taxon>
        <taxon>Paenibacillaceae</taxon>
        <taxon>Paenibacillus</taxon>
    </lineage>
</organism>
<feature type="domain" description="Major facilitator superfamily (MFS) profile" evidence="8">
    <location>
        <begin position="8"/>
        <end position="398"/>
    </location>
</feature>
<feature type="transmembrane region" description="Helical" evidence="7">
    <location>
        <begin position="168"/>
        <end position="186"/>
    </location>
</feature>
<evidence type="ECO:0000313" key="9">
    <source>
        <dbReference type="EMBL" id="GGD58469.1"/>
    </source>
</evidence>
<protein>
    <submittedName>
        <fullName evidence="9">MFS transporter</fullName>
    </submittedName>
</protein>
<proteinExistence type="predicted"/>
<dbReference type="RefSeq" id="WP_188990624.1">
    <property type="nucleotide sequence ID" value="NZ_BMHP01000001.1"/>
</dbReference>
<dbReference type="SUPFAM" id="SSF103473">
    <property type="entry name" value="MFS general substrate transporter"/>
    <property type="match status" value="1"/>
</dbReference>
<keyword evidence="4 7" id="KW-0812">Transmembrane</keyword>
<keyword evidence="3" id="KW-1003">Cell membrane</keyword>
<feature type="transmembrane region" description="Helical" evidence="7">
    <location>
        <begin position="41"/>
        <end position="64"/>
    </location>
</feature>
<feature type="transmembrane region" description="Helical" evidence="7">
    <location>
        <begin position="254"/>
        <end position="275"/>
    </location>
</feature>
<dbReference type="EMBL" id="BMHP01000001">
    <property type="protein sequence ID" value="GGD58469.1"/>
    <property type="molecule type" value="Genomic_DNA"/>
</dbReference>
<dbReference type="PROSITE" id="PS50850">
    <property type="entry name" value="MFS"/>
    <property type="match status" value="1"/>
</dbReference>
<dbReference type="PANTHER" id="PTHR23513:SF6">
    <property type="entry name" value="MAJOR FACILITATOR SUPERFAMILY ASSOCIATED DOMAIN-CONTAINING PROTEIN"/>
    <property type="match status" value="1"/>
</dbReference>
<evidence type="ECO:0000313" key="10">
    <source>
        <dbReference type="Proteomes" id="UP000612456"/>
    </source>
</evidence>
<sequence length="401" mass="43987">MQHQWKRTFTFIFSGQIFSILTTSMVQFSIIWHLTETTGSASVLMIAGLAGFLPQAILGPFIGVWLDRWNRKKTMIIADSAIAFFSLVLGLYFYLGEPSLAFVYLILIIRSTASAFHAPAFQAAIPLIAPEEHLTRVAGWQQMVFSFSNVLGPALGIAVYSATSLGSVLFLDVAGALIANIMLLYVKIHQPKPENLQSPSFLNEFKLGWDAFIKVKPIVIITMATAIFGIVFMPLATLFPFMTLSHFGRGGYSASIVEAVFGIGMIIGGVMLSVFASKWKNITYMSLSLAVIGLTCVVSGVLIKEAFVAFVILSFFMGSAAPFFNGPYMAMIQRAFEPAMLGRVISLVTSVMLLSSPIGLLLAGPIVDRYGVQVWFFWSGVVIILTGIFIFNQFKRMRADL</sequence>
<accession>A0A916YSL7</accession>
<dbReference type="GO" id="GO:0022857">
    <property type="term" value="F:transmembrane transporter activity"/>
    <property type="evidence" value="ECO:0007669"/>
    <property type="project" value="InterPro"/>
</dbReference>
<dbReference type="AlphaFoldDB" id="A0A916YSL7"/>
<evidence type="ECO:0000256" key="1">
    <source>
        <dbReference type="ARBA" id="ARBA00004651"/>
    </source>
</evidence>
<feature type="transmembrane region" description="Helical" evidence="7">
    <location>
        <begin position="372"/>
        <end position="391"/>
    </location>
</feature>
<name>A0A916YSL7_9BACL</name>
<evidence type="ECO:0000259" key="8">
    <source>
        <dbReference type="PROSITE" id="PS50850"/>
    </source>
</evidence>
<feature type="transmembrane region" description="Helical" evidence="7">
    <location>
        <begin position="344"/>
        <end position="366"/>
    </location>
</feature>
<keyword evidence="6 7" id="KW-0472">Membrane</keyword>
<keyword evidence="5 7" id="KW-1133">Transmembrane helix</keyword>
<comment type="caution">
    <text evidence="9">The sequence shown here is derived from an EMBL/GenBank/DDBJ whole genome shotgun (WGS) entry which is preliminary data.</text>
</comment>
<gene>
    <name evidence="9" type="ORF">GCM10010911_15330</name>
</gene>
<dbReference type="GO" id="GO:0005886">
    <property type="term" value="C:plasma membrane"/>
    <property type="evidence" value="ECO:0007669"/>
    <property type="project" value="UniProtKB-SubCell"/>
</dbReference>
<feature type="transmembrane region" description="Helical" evidence="7">
    <location>
        <begin position="309"/>
        <end position="332"/>
    </location>
</feature>
<evidence type="ECO:0000256" key="5">
    <source>
        <dbReference type="ARBA" id="ARBA00022989"/>
    </source>
</evidence>
<feature type="transmembrane region" description="Helical" evidence="7">
    <location>
        <begin position="282"/>
        <end position="303"/>
    </location>
</feature>
<evidence type="ECO:0000256" key="7">
    <source>
        <dbReference type="SAM" id="Phobius"/>
    </source>
</evidence>
<keyword evidence="10" id="KW-1185">Reference proteome</keyword>
<dbReference type="InterPro" id="IPR036259">
    <property type="entry name" value="MFS_trans_sf"/>
</dbReference>
<dbReference type="Proteomes" id="UP000612456">
    <property type="component" value="Unassembled WGS sequence"/>
</dbReference>
<evidence type="ECO:0000256" key="6">
    <source>
        <dbReference type="ARBA" id="ARBA00023136"/>
    </source>
</evidence>
<keyword evidence="2" id="KW-0813">Transport</keyword>
<feature type="transmembrane region" description="Helical" evidence="7">
    <location>
        <begin position="12"/>
        <end position="35"/>
    </location>
</feature>
<dbReference type="CDD" id="cd06173">
    <property type="entry name" value="MFS_MefA_like"/>
    <property type="match status" value="1"/>
</dbReference>